<evidence type="ECO:0000256" key="2">
    <source>
        <dbReference type="ARBA" id="ARBA00022737"/>
    </source>
</evidence>
<dbReference type="InterPro" id="IPR015915">
    <property type="entry name" value="Kelch-typ_b-propeller"/>
</dbReference>
<evidence type="ECO:0000256" key="1">
    <source>
        <dbReference type="ARBA" id="ARBA00022441"/>
    </source>
</evidence>
<name>A0A1B6CE02_9HEMI</name>
<protein>
    <submittedName>
        <fullName evidence="4">Uncharacterized protein</fullName>
    </submittedName>
</protein>
<dbReference type="Pfam" id="PF01344">
    <property type="entry name" value="Kelch_1"/>
    <property type="match status" value="1"/>
</dbReference>
<dbReference type="EMBL" id="GEDC01025626">
    <property type="protein sequence ID" value="JAS11672.1"/>
    <property type="molecule type" value="Transcribed_RNA"/>
</dbReference>
<dbReference type="SMART" id="SM00612">
    <property type="entry name" value="Kelch"/>
    <property type="match status" value="3"/>
</dbReference>
<feature type="non-terminal residue" evidence="4">
    <location>
        <position position="617"/>
    </location>
</feature>
<dbReference type="GO" id="GO:0005794">
    <property type="term" value="C:Golgi apparatus"/>
    <property type="evidence" value="ECO:0007669"/>
    <property type="project" value="TreeGrafter"/>
</dbReference>
<dbReference type="SUPFAM" id="SSF117281">
    <property type="entry name" value="Kelch motif"/>
    <property type="match status" value="1"/>
</dbReference>
<dbReference type="AlphaFoldDB" id="A0A1B6CE02"/>
<dbReference type="InterPro" id="IPR051568">
    <property type="entry name" value="LZTR1/Attractin"/>
</dbReference>
<sequence length="617" mass="68660">MWSAVAPISGALTPPSRTKHSATLLGSHLYILGGRNGNLPLKDLWRYSLEESRWEVLKPGGDTPPCLQEHSAVAYKDAIYVFGGELGFSACNETPLWVYNVKTNCWRKVRSGKGAAVPKGRRGHSALVHRGAMLIYGGYRDLRGSSNELWAFHFETESWHLLSSGRTGPPARHKHSAVVHDDSMWIYGGMTDLNERADLWRFDLMTKSWIVVKTKISPGSLHSHAACKLPSSMLIFGGERDGQPINELWRFHFGTELWERLQTEGIRPQPRSESVALTVSELLLKENNLKSSPPVLRRYRGGGSVDRYNAERKFNRWSGSSYEGCTPSRKQPITPNTNLSILKEISKLSQMNLSRLGPNKCSYSVLSSTESLGSDSSTGELVKSQSVNVIARTLASPSVAPITPAMILPRDPVSVPNFSSLSNCVLTPVEVTKLVYLDDEEAPIPGPKIQDFSSIHQKFQPNRNRKHFPKSSSVRFGNPLVTPEEPSDETSDYASIETMNRLSSNYSFESKQTGPYSFCNPNYLGPDIQSILTKKDYVQVLNSPPDSVLEDAFGRSNSRQEMVELKPIPPKSLALLSNNYDHQTVMDKRKKNRASSASRADKEPMKSFCVFLIGGKE</sequence>
<feature type="region of interest" description="Disordered" evidence="3">
    <location>
        <begin position="462"/>
        <end position="492"/>
    </location>
</feature>
<gene>
    <name evidence="4" type="ORF">g.1802</name>
</gene>
<reference evidence="4" key="1">
    <citation type="submission" date="2015-12" db="EMBL/GenBank/DDBJ databases">
        <title>De novo transcriptome assembly of four potential Pierce s Disease insect vectors from Arizona vineyards.</title>
        <authorList>
            <person name="Tassone E.E."/>
        </authorList>
    </citation>
    <scope>NUCLEOTIDE SEQUENCE</scope>
</reference>
<dbReference type="InterPro" id="IPR006652">
    <property type="entry name" value="Kelch_1"/>
</dbReference>
<dbReference type="Gene3D" id="2.120.10.80">
    <property type="entry name" value="Kelch-type beta propeller"/>
    <property type="match status" value="2"/>
</dbReference>
<dbReference type="PANTHER" id="PTHR46376:SF1">
    <property type="entry name" value="LEUCINE-ZIPPER-LIKE TRANSCRIPTIONAL REGULATOR 1"/>
    <property type="match status" value="1"/>
</dbReference>
<dbReference type="PANTHER" id="PTHR46376">
    <property type="entry name" value="LEUCINE-ZIPPER-LIKE TRANSCRIPTIONAL REGULATOR 1"/>
    <property type="match status" value="1"/>
</dbReference>
<feature type="region of interest" description="Disordered" evidence="3">
    <location>
        <begin position="583"/>
        <end position="602"/>
    </location>
</feature>
<evidence type="ECO:0000256" key="3">
    <source>
        <dbReference type="SAM" id="MobiDB-lite"/>
    </source>
</evidence>
<dbReference type="Pfam" id="PF24681">
    <property type="entry name" value="Kelch_KLHDC2_KLHL20_DRC7"/>
    <property type="match status" value="1"/>
</dbReference>
<accession>A0A1B6CE02</accession>
<keyword evidence="1" id="KW-0880">Kelch repeat</keyword>
<keyword evidence="2" id="KW-0677">Repeat</keyword>
<evidence type="ECO:0000313" key="4">
    <source>
        <dbReference type="EMBL" id="JAS11672.1"/>
    </source>
</evidence>
<organism evidence="4">
    <name type="scientific">Clastoptera arizonana</name>
    <name type="common">Arizona spittle bug</name>
    <dbReference type="NCBI Taxonomy" id="38151"/>
    <lineage>
        <taxon>Eukaryota</taxon>
        <taxon>Metazoa</taxon>
        <taxon>Ecdysozoa</taxon>
        <taxon>Arthropoda</taxon>
        <taxon>Hexapoda</taxon>
        <taxon>Insecta</taxon>
        <taxon>Pterygota</taxon>
        <taxon>Neoptera</taxon>
        <taxon>Paraneoptera</taxon>
        <taxon>Hemiptera</taxon>
        <taxon>Auchenorrhyncha</taxon>
        <taxon>Cercopoidea</taxon>
        <taxon>Clastopteridae</taxon>
        <taxon>Clastoptera</taxon>
    </lineage>
</organism>
<proteinExistence type="predicted"/>